<comment type="catalytic activity">
    <reaction evidence="6">
        <text>[phosphatase 2A protein]-C-terminal L-leucine methyl ester + H2O = [phosphatase 2A protein]-C-terminal L-leucine + methanol + H(+)</text>
        <dbReference type="Rhea" id="RHEA:48548"/>
        <dbReference type="Rhea" id="RHEA-COMP:12134"/>
        <dbReference type="Rhea" id="RHEA-COMP:12135"/>
        <dbReference type="ChEBI" id="CHEBI:15377"/>
        <dbReference type="ChEBI" id="CHEBI:15378"/>
        <dbReference type="ChEBI" id="CHEBI:17790"/>
        <dbReference type="ChEBI" id="CHEBI:90516"/>
        <dbReference type="ChEBI" id="CHEBI:90517"/>
        <dbReference type="EC" id="3.1.1.89"/>
    </reaction>
</comment>
<evidence type="ECO:0000313" key="8">
    <source>
        <dbReference type="EMBL" id="RKO86130.1"/>
    </source>
</evidence>
<dbReference type="InterPro" id="IPR016812">
    <property type="entry name" value="PPase_methylesterase_euk"/>
</dbReference>
<accession>A0A4P9W5U9</accession>
<comment type="similarity">
    <text evidence="1">Belongs to the AB hydrolase superfamily.</text>
</comment>
<dbReference type="SUPFAM" id="SSF53474">
    <property type="entry name" value="alpha/beta-Hydrolases"/>
    <property type="match status" value="1"/>
</dbReference>
<dbReference type="EC" id="3.1.1.89" evidence="2"/>
<dbReference type="PANTHER" id="PTHR14189:SF0">
    <property type="entry name" value="PROTEIN PHOSPHATASE METHYLESTERASE 1"/>
    <property type="match status" value="1"/>
</dbReference>
<dbReference type="GO" id="GO:0051723">
    <property type="term" value="F:protein methylesterase activity"/>
    <property type="evidence" value="ECO:0007669"/>
    <property type="project" value="UniProtKB-EC"/>
</dbReference>
<evidence type="ECO:0000259" key="7">
    <source>
        <dbReference type="Pfam" id="PF12697"/>
    </source>
</evidence>
<evidence type="ECO:0000256" key="2">
    <source>
        <dbReference type="ARBA" id="ARBA00013111"/>
    </source>
</evidence>
<evidence type="ECO:0000256" key="6">
    <source>
        <dbReference type="ARBA" id="ARBA00049203"/>
    </source>
</evidence>
<keyword evidence="5 8" id="KW-0378">Hydrolase</keyword>
<name>A0A4P9W5U9_9FUNG</name>
<feature type="non-terminal residue" evidence="8">
    <location>
        <position position="1"/>
    </location>
</feature>
<dbReference type="PANTHER" id="PTHR14189">
    <property type="entry name" value="PROTEIN PHOSPHATASE METHYLESTERASE-1 RELATED"/>
    <property type="match status" value="1"/>
</dbReference>
<organism evidence="8 9">
    <name type="scientific">Blyttiomyces helicus</name>
    <dbReference type="NCBI Taxonomy" id="388810"/>
    <lineage>
        <taxon>Eukaryota</taxon>
        <taxon>Fungi</taxon>
        <taxon>Fungi incertae sedis</taxon>
        <taxon>Chytridiomycota</taxon>
        <taxon>Chytridiomycota incertae sedis</taxon>
        <taxon>Chytridiomycetes</taxon>
        <taxon>Chytridiomycetes incertae sedis</taxon>
        <taxon>Blyttiomyces</taxon>
    </lineage>
</organism>
<dbReference type="Gene3D" id="3.40.50.1820">
    <property type="entry name" value="alpha/beta hydrolase"/>
    <property type="match status" value="1"/>
</dbReference>
<dbReference type="OrthoDB" id="194865at2759"/>
<protein>
    <recommendedName>
        <fullName evidence="3">Protein phosphatase methylesterase 1</fullName>
        <ecNumber evidence="2">3.1.1.89</ecNumber>
    </recommendedName>
</protein>
<gene>
    <name evidence="8" type="ORF">BDK51DRAFT_4502</name>
</gene>
<dbReference type="EMBL" id="KZ998449">
    <property type="protein sequence ID" value="RKO86130.1"/>
    <property type="molecule type" value="Genomic_DNA"/>
</dbReference>
<evidence type="ECO:0000256" key="5">
    <source>
        <dbReference type="ARBA" id="ARBA00022801"/>
    </source>
</evidence>
<feature type="domain" description="AB hydrolase-1" evidence="7">
    <location>
        <begin position="17"/>
        <end position="230"/>
    </location>
</feature>
<evidence type="ECO:0000256" key="1">
    <source>
        <dbReference type="ARBA" id="ARBA00008645"/>
    </source>
</evidence>
<keyword evidence="9" id="KW-1185">Reference proteome</keyword>
<sequence length="238" mass="25794">FRVYQTKAAFPQTAPLFVFHHGGGHTALTWALVADGLRRLLPDGCSVLCFDCRGHGTCQLDNANLSLERLSADLVALIDALYPEKPAEIFLIGHSMGGAVVVDAAQTMKGLTGVAVLDVVEGTAMDSLIHMRSILRSRPKSFASIPDAIAWSVRSMSVKDNASARVSIPSQIKLVHDADGAGARYEWITDLSASEQHWEGWFKNLSSKFLTMRCARLLILAGTDRLDTALTIGQMQGK</sequence>
<dbReference type="InterPro" id="IPR029058">
    <property type="entry name" value="AB_hydrolase_fold"/>
</dbReference>
<evidence type="ECO:0000313" key="9">
    <source>
        <dbReference type="Proteomes" id="UP000269721"/>
    </source>
</evidence>
<keyword evidence="4" id="KW-0719">Serine esterase</keyword>
<dbReference type="AlphaFoldDB" id="A0A4P9W5U9"/>
<dbReference type="InterPro" id="IPR000073">
    <property type="entry name" value="AB_hydrolase_1"/>
</dbReference>
<feature type="non-terminal residue" evidence="8">
    <location>
        <position position="238"/>
    </location>
</feature>
<proteinExistence type="inferred from homology"/>
<evidence type="ECO:0000256" key="3">
    <source>
        <dbReference type="ARBA" id="ARBA00020672"/>
    </source>
</evidence>
<evidence type="ECO:0000256" key="4">
    <source>
        <dbReference type="ARBA" id="ARBA00022487"/>
    </source>
</evidence>
<dbReference type="Proteomes" id="UP000269721">
    <property type="component" value="Unassembled WGS sequence"/>
</dbReference>
<reference evidence="9" key="1">
    <citation type="journal article" date="2018" name="Nat. Microbiol.">
        <title>Leveraging single-cell genomics to expand the fungal tree of life.</title>
        <authorList>
            <person name="Ahrendt S.R."/>
            <person name="Quandt C.A."/>
            <person name="Ciobanu D."/>
            <person name="Clum A."/>
            <person name="Salamov A."/>
            <person name="Andreopoulos B."/>
            <person name="Cheng J.F."/>
            <person name="Woyke T."/>
            <person name="Pelin A."/>
            <person name="Henrissat B."/>
            <person name="Reynolds N.K."/>
            <person name="Benny G.L."/>
            <person name="Smith M.E."/>
            <person name="James T.Y."/>
            <person name="Grigoriev I.V."/>
        </authorList>
    </citation>
    <scope>NUCLEOTIDE SEQUENCE [LARGE SCALE GENOMIC DNA]</scope>
</reference>
<dbReference type="Pfam" id="PF12697">
    <property type="entry name" value="Abhydrolase_6"/>
    <property type="match status" value="1"/>
</dbReference>